<dbReference type="EMBL" id="BGJZ01000146">
    <property type="protein sequence ID" value="GBH10039.1"/>
    <property type="molecule type" value="Genomic_DNA"/>
</dbReference>
<accession>A0A2V0QAN2</accession>
<name>A0A2V0QAN2_PSESF</name>
<protein>
    <submittedName>
        <fullName evidence="1">Uncharacterized protein</fullName>
    </submittedName>
</protein>
<comment type="caution">
    <text evidence="1">The sequence shown here is derived from an EMBL/GenBank/DDBJ whole genome shotgun (WGS) entry which is preliminary data.</text>
</comment>
<organism evidence="1 2">
    <name type="scientific">Pseudomonas syringae pv. actinidiae</name>
    <dbReference type="NCBI Taxonomy" id="103796"/>
    <lineage>
        <taxon>Bacteria</taxon>
        <taxon>Pseudomonadati</taxon>
        <taxon>Pseudomonadota</taxon>
        <taxon>Gammaproteobacteria</taxon>
        <taxon>Pseudomonadales</taxon>
        <taxon>Pseudomonadaceae</taxon>
        <taxon>Pseudomonas</taxon>
        <taxon>Pseudomonas syringae</taxon>
    </lineage>
</organism>
<sequence length="34" mass="4015">MRLGSNPVDHAFRKQTSTVYRFYSGRDRIIKKDA</sequence>
<reference evidence="1 2" key="1">
    <citation type="submission" date="2018-04" db="EMBL/GenBank/DDBJ databases">
        <title>Draft genome sequence of Pseudomonas syringae pv. actinidiae biovar 1 strains isolated from kiwifruit in Kagawa prefecture.</title>
        <authorList>
            <person name="Tabuchi M."/>
            <person name="Saito M."/>
            <person name="Fujiwara S."/>
            <person name="Sasa N."/>
            <person name="Akimitsu K."/>
            <person name="Gomi K."/>
            <person name="Konishi-Sugita S."/>
            <person name="Hamano K."/>
            <person name="Kataoka I."/>
        </authorList>
    </citation>
    <scope>NUCLEOTIDE SEQUENCE [LARGE SCALE GENOMIC DNA]</scope>
    <source>
        <strain evidence="1 2">MAFF212206</strain>
    </source>
</reference>
<dbReference type="Proteomes" id="UP000247480">
    <property type="component" value="Unassembled WGS sequence"/>
</dbReference>
<evidence type="ECO:0000313" key="2">
    <source>
        <dbReference type="Proteomes" id="UP000247480"/>
    </source>
</evidence>
<proteinExistence type="predicted"/>
<dbReference type="AlphaFoldDB" id="A0A2V0QAN2"/>
<gene>
    <name evidence="1" type="ORF">KPSA1_03448</name>
</gene>
<evidence type="ECO:0000313" key="1">
    <source>
        <dbReference type="EMBL" id="GBH10039.1"/>
    </source>
</evidence>